<name>A0ABZ2L4Y2_9BACT</name>
<dbReference type="RefSeq" id="WP_394835578.1">
    <property type="nucleotide sequence ID" value="NZ_CP089929.1"/>
</dbReference>
<dbReference type="PANTHER" id="PTHR16504:SF4">
    <property type="entry name" value="5'(3')-DEOXYRIBONUCLEOTIDASE"/>
    <property type="match status" value="1"/>
</dbReference>
<dbReference type="InterPro" id="IPR010708">
    <property type="entry name" value="5'(3')-deoxyribonucleotidase"/>
</dbReference>
<dbReference type="Gene3D" id="1.10.40.40">
    <property type="entry name" value="Deoxyribonucleotidase, domain 2"/>
    <property type="match status" value="1"/>
</dbReference>
<gene>
    <name evidence="2" type="ORF">LVJ94_01445</name>
</gene>
<protein>
    <submittedName>
        <fullName evidence="2">Uncharacterized protein</fullName>
    </submittedName>
</protein>
<evidence type="ECO:0000313" key="2">
    <source>
        <dbReference type="EMBL" id="WXB05928.1"/>
    </source>
</evidence>
<proteinExistence type="inferred from homology"/>
<sequence length="174" mass="19691">MRIAVDMDEVLADTLVTQLEWLNTEYGHSLTLGDVVGADLYDFIPKEHGTKLLRLLEQGDFFADLPVMQDSQEVLRRLAEQHEVFIATAAMEFPGSFGPKFRWLAKHFPFIDPSRIVFCGNKSILHADALIDDTPRNLAGFKGRGILFSSPHNAHVTGYARVSCWREVEQLFRA</sequence>
<dbReference type="Proteomes" id="UP001374803">
    <property type="component" value="Chromosome"/>
</dbReference>
<evidence type="ECO:0000256" key="1">
    <source>
        <dbReference type="ARBA" id="ARBA00009589"/>
    </source>
</evidence>
<evidence type="ECO:0000313" key="3">
    <source>
        <dbReference type="Proteomes" id="UP001374803"/>
    </source>
</evidence>
<accession>A0ABZ2L4Y2</accession>
<dbReference type="EMBL" id="CP089983">
    <property type="protein sequence ID" value="WXB05928.1"/>
    <property type="molecule type" value="Genomic_DNA"/>
</dbReference>
<dbReference type="PANTHER" id="PTHR16504">
    <property type="entry name" value="5'(3')-DEOXYRIBONUCLEOTIDASE"/>
    <property type="match status" value="1"/>
</dbReference>
<comment type="similarity">
    <text evidence="1">Belongs to the 5'(3')-deoxyribonucleotidase family.</text>
</comment>
<dbReference type="SFLD" id="SFLDS00003">
    <property type="entry name" value="Haloacid_Dehalogenase"/>
    <property type="match status" value="1"/>
</dbReference>
<dbReference type="InterPro" id="IPR023214">
    <property type="entry name" value="HAD_sf"/>
</dbReference>
<dbReference type="SFLD" id="SFLDG01146">
    <property type="entry name" value="C1.2.2"/>
    <property type="match status" value="1"/>
</dbReference>
<reference evidence="2" key="1">
    <citation type="submission" date="2021-12" db="EMBL/GenBank/DDBJ databases">
        <title>Discovery of the Pendulisporaceae a myxobacterial family with distinct sporulation behavior and unique specialized metabolism.</title>
        <authorList>
            <person name="Garcia R."/>
            <person name="Popoff A."/>
            <person name="Bader C.D."/>
            <person name="Loehr J."/>
            <person name="Walesch S."/>
            <person name="Walt C."/>
            <person name="Boldt J."/>
            <person name="Bunk B."/>
            <person name="Haeckl F.J.F.P.J."/>
            <person name="Gunesch A.P."/>
            <person name="Birkelbach J."/>
            <person name="Nuebel U."/>
            <person name="Pietschmann T."/>
            <person name="Bach T."/>
            <person name="Mueller R."/>
        </authorList>
    </citation>
    <scope>NUCLEOTIDE SEQUENCE</scope>
    <source>
        <strain evidence="2">MSr11367</strain>
    </source>
</reference>
<dbReference type="InterPro" id="IPR036412">
    <property type="entry name" value="HAD-like_sf"/>
</dbReference>
<dbReference type="SUPFAM" id="SSF56784">
    <property type="entry name" value="HAD-like"/>
    <property type="match status" value="1"/>
</dbReference>
<dbReference type="SFLD" id="SFLDG01126">
    <property type="entry name" value="C1.2:_Nucleotidase_Like"/>
    <property type="match status" value="1"/>
</dbReference>
<organism evidence="2 3">
    <name type="scientific">Pendulispora rubella</name>
    <dbReference type="NCBI Taxonomy" id="2741070"/>
    <lineage>
        <taxon>Bacteria</taxon>
        <taxon>Pseudomonadati</taxon>
        <taxon>Myxococcota</taxon>
        <taxon>Myxococcia</taxon>
        <taxon>Myxococcales</taxon>
        <taxon>Sorangiineae</taxon>
        <taxon>Pendulisporaceae</taxon>
        <taxon>Pendulispora</taxon>
    </lineage>
</organism>
<keyword evidence="3" id="KW-1185">Reference proteome</keyword>
<dbReference type="Gene3D" id="3.40.50.1000">
    <property type="entry name" value="HAD superfamily/HAD-like"/>
    <property type="match status" value="1"/>
</dbReference>
<dbReference type="Pfam" id="PF06941">
    <property type="entry name" value="NT5C"/>
    <property type="match status" value="1"/>
</dbReference>